<protein>
    <recommendedName>
        <fullName evidence="7">P-loop containing nucleoside triphosphate hydrolase protein</fullName>
    </recommendedName>
</protein>
<dbReference type="SUPFAM" id="SSF52540">
    <property type="entry name" value="P-loop containing nucleoside triphosphate hydrolases"/>
    <property type="match status" value="1"/>
</dbReference>
<gene>
    <name evidence="5" type="ORF">NA57DRAFT_70657</name>
</gene>
<organism evidence="5 6">
    <name type="scientific">Rhizodiscina lignyota</name>
    <dbReference type="NCBI Taxonomy" id="1504668"/>
    <lineage>
        <taxon>Eukaryota</taxon>
        <taxon>Fungi</taxon>
        <taxon>Dikarya</taxon>
        <taxon>Ascomycota</taxon>
        <taxon>Pezizomycotina</taxon>
        <taxon>Dothideomycetes</taxon>
        <taxon>Pleosporomycetidae</taxon>
        <taxon>Aulographales</taxon>
        <taxon>Rhizodiscinaceae</taxon>
        <taxon>Rhizodiscina</taxon>
    </lineage>
</organism>
<keyword evidence="1" id="KW-0378">Hydrolase</keyword>
<proteinExistence type="predicted"/>
<feature type="compositionally biased region" description="Basic and acidic residues" evidence="2">
    <location>
        <begin position="144"/>
        <end position="153"/>
    </location>
</feature>
<evidence type="ECO:0000313" key="6">
    <source>
        <dbReference type="Proteomes" id="UP000799772"/>
    </source>
</evidence>
<dbReference type="InterPro" id="IPR027417">
    <property type="entry name" value="P-loop_NTPase"/>
</dbReference>
<dbReference type="Pfam" id="PF13087">
    <property type="entry name" value="AAA_12"/>
    <property type="match status" value="1"/>
</dbReference>
<dbReference type="CDD" id="cd18808">
    <property type="entry name" value="SF1_C_Upf1"/>
    <property type="match status" value="1"/>
</dbReference>
<name>A0A9P4IQV7_9PEZI</name>
<dbReference type="GO" id="GO:0004386">
    <property type="term" value="F:helicase activity"/>
    <property type="evidence" value="ECO:0007669"/>
    <property type="project" value="InterPro"/>
</dbReference>
<dbReference type="InterPro" id="IPR041677">
    <property type="entry name" value="DNA2/NAM7_AAA_11"/>
</dbReference>
<dbReference type="InterPro" id="IPR041679">
    <property type="entry name" value="DNA2/NAM7-like_C"/>
</dbReference>
<feature type="region of interest" description="Disordered" evidence="2">
    <location>
        <begin position="1"/>
        <end position="75"/>
    </location>
</feature>
<feature type="compositionally biased region" description="Basic residues" evidence="2">
    <location>
        <begin position="163"/>
        <end position="174"/>
    </location>
</feature>
<evidence type="ECO:0000256" key="2">
    <source>
        <dbReference type="SAM" id="MobiDB-lite"/>
    </source>
</evidence>
<feature type="compositionally biased region" description="Polar residues" evidence="2">
    <location>
        <begin position="1"/>
        <end position="16"/>
    </location>
</feature>
<dbReference type="InterPro" id="IPR045055">
    <property type="entry name" value="DNA2/NAM7-like"/>
</dbReference>
<sequence>MSHTHSSSGPKSQNGNAFGALSEEEVSTSLNKIDISSTAPDPDDDAIMEEGEILDEPSVDNDDYSSSSSGFDFDYDDDDLGEVPYNFNFDVESTESFVGSFPIAALEPKYWAAFEKAGSAYVTDEAIDEREFKFSAVHGRKNNSKHETWDKPTFEMNTSQGDKKKKKKKKTKKLTRLDSKRACKIHIDSAPDQLFGTTFHNALRSGTKPSSTVKTGDKRSVDAEDQDESSKSQKTAAGTLRGPQGDNNSPPVIPIRVTYGTQSQFPSVSLTFGLEDGREVTWITFAHSFNRCENKRVDLDMYHNASLRDRESMEELFEEFMPGLLDQEKDLRGCWDKHGLAMTRLTMSDSTPEQLQTRSKKPHWIGLSQSELEEILSNANTDARSLVVLLDLATSISIFTFVPPYQMTKGPQKGNWVVHQKYTEFKQYFMAAAELTSRFGLCWYYRIEGVKAHTARGGEAAFSMDDALAHPLYRYRDVLPPRWLAYQFNVYSGNSGQDTFILPTDWAAFDLPPVFPNAETAAFFYILSIERDRDYERLRLEYLSQAAAEQPTNAIFLQHPELPHLWEIRIDFVGEPTTGTEVKHTDRPIRPDNNARVRVTWTSRSTGKTTRNSFTGTVMDTNIGGDGDVVVAAYGYHPNFKPLETDGSPRVLPVEVVWTNDPTSSNRLVNAIGNILKGQKRIEGIDIPNLVLFNEPTAPNQKNVGYTMPNIRKIKFRSAVKKWKLNPLQQTAAEFPVAYSNHQNLTTIWGPPGTGKTNTAAAIVAGNITIGQKTIVCAPSNAVVDEACRKLIVYADSQSSSSTDKIDKSRILRFKGAAVKDSSHLKLSDAEKALKDMDVELLLEAYNAHWDLVEKQMGIREPHKDLAFNVQRDRWISMINAEPESKNNDHRKVQQDVKLLGKLKQQRDDQDRFKKLSKDEKGALKGEIAKYNELVNKHFLNEHVDVVYVTCSSSAHQVLENFKVAHLIVEDAGLGNVGDIATPLAAHKENIKSVSMSGDNLQNKPLFNSRGHNEAGNVLTTSFFEKIVNDPFHRFPVHRLQEQYRMHPEISEFVNKAVYAGQLKDTDTVMRPHPIDETFRTANGVFAPRFTKTCSFAVDTSGDNVKAEKYKDSTSWCNEIEADRVVQYAQFLLQALPPPGSRQITPEDIGIITPYTGQAYMIQKMLSERQVPVCVYIADPHQPGSLVKSVAEDPTLPGKVVDQTRDVNLGDIQSLTTTRVQGSEFTIALISLVMKQSGPIAYRNNFHLGWIMQSNQLCVEFSRAKRAQVVFGDFRHWVYATLNEGSAPNKQITRYRKHRVFKQMIAHYWTKHLIVSSDEWDKSWTGQPAVTFESIIDTMPPMTKRKGRR</sequence>
<feature type="compositionally biased region" description="Acidic residues" evidence="2">
    <location>
        <begin position="41"/>
        <end position="63"/>
    </location>
</feature>
<dbReference type="EMBL" id="ML978121">
    <property type="protein sequence ID" value="KAF2104452.1"/>
    <property type="molecule type" value="Genomic_DNA"/>
</dbReference>
<dbReference type="Proteomes" id="UP000799772">
    <property type="component" value="Unassembled WGS sequence"/>
</dbReference>
<dbReference type="InterPro" id="IPR047187">
    <property type="entry name" value="SF1_C_Upf1"/>
</dbReference>
<feature type="domain" description="DNA2/NAM7 helicase-like C-terminal" evidence="4">
    <location>
        <begin position="1020"/>
        <end position="1273"/>
    </location>
</feature>
<dbReference type="Pfam" id="PF13086">
    <property type="entry name" value="AAA_11"/>
    <property type="match status" value="1"/>
</dbReference>
<keyword evidence="1" id="KW-0547">Nucleotide-binding</keyword>
<dbReference type="OrthoDB" id="3946766at2759"/>
<evidence type="ECO:0008006" key="7">
    <source>
        <dbReference type="Google" id="ProtNLM"/>
    </source>
</evidence>
<keyword evidence="6" id="KW-1185">Reference proteome</keyword>
<evidence type="ECO:0000313" key="5">
    <source>
        <dbReference type="EMBL" id="KAF2104452.1"/>
    </source>
</evidence>
<feature type="domain" description="DNA2/NAM7 helicase helicase" evidence="3">
    <location>
        <begin position="725"/>
        <end position="1005"/>
    </location>
</feature>
<feature type="region of interest" description="Disordered" evidence="2">
    <location>
        <begin position="201"/>
        <end position="253"/>
    </location>
</feature>
<feature type="compositionally biased region" description="Polar residues" evidence="2">
    <location>
        <begin position="27"/>
        <end position="39"/>
    </location>
</feature>
<dbReference type="PANTHER" id="PTHR10887">
    <property type="entry name" value="DNA2/NAM7 HELICASE FAMILY"/>
    <property type="match status" value="1"/>
</dbReference>
<feature type="region of interest" description="Disordered" evidence="2">
    <location>
        <begin position="141"/>
        <end position="175"/>
    </location>
</feature>
<comment type="caution">
    <text evidence="5">The sequence shown here is derived from an EMBL/GenBank/DDBJ whole genome shotgun (WGS) entry which is preliminary data.</text>
</comment>
<dbReference type="PANTHER" id="PTHR10887:SF495">
    <property type="entry name" value="HELICASE SENATAXIN ISOFORM X1-RELATED"/>
    <property type="match status" value="1"/>
</dbReference>
<keyword evidence="1" id="KW-0347">Helicase</keyword>
<evidence type="ECO:0000259" key="3">
    <source>
        <dbReference type="Pfam" id="PF13086"/>
    </source>
</evidence>
<evidence type="ECO:0000259" key="4">
    <source>
        <dbReference type="Pfam" id="PF13087"/>
    </source>
</evidence>
<evidence type="ECO:0000256" key="1">
    <source>
        <dbReference type="ARBA" id="ARBA00022806"/>
    </source>
</evidence>
<reference evidence="5" key="1">
    <citation type="journal article" date="2020" name="Stud. Mycol.">
        <title>101 Dothideomycetes genomes: a test case for predicting lifestyles and emergence of pathogens.</title>
        <authorList>
            <person name="Haridas S."/>
            <person name="Albert R."/>
            <person name="Binder M."/>
            <person name="Bloem J."/>
            <person name="Labutti K."/>
            <person name="Salamov A."/>
            <person name="Andreopoulos B."/>
            <person name="Baker S."/>
            <person name="Barry K."/>
            <person name="Bills G."/>
            <person name="Bluhm B."/>
            <person name="Cannon C."/>
            <person name="Castanera R."/>
            <person name="Culley D."/>
            <person name="Daum C."/>
            <person name="Ezra D."/>
            <person name="Gonzalez J."/>
            <person name="Henrissat B."/>
            <person name="Kuo A."/>
            <person name="Liang C."/>
            <person name="Lipzen A."/>
            <person name="Lutzoni F."/>
            <person name="Magnuson J."/>
            <person name="Mondo S."/>
            <person name="Nolan M."/>
            <person name="Ohm R."/>
            <person name="Pangilinan J."/>
            <person name="Park H.-J."/>
            <person name="Ramirez L."/>
            <person name="Alfaro M."/>
            <person name="Sun H."/>
            <person name="Tritt A."/>
            <person name="Yoshinaga Y."/>
            <person name="Zwiers L.-H."/>
            <person name="Turgeon B."/>
            <person name="Goodwin S."/>
            <person name="Spatafora J."/>
            <person name="Crous P."/>
            <person name="Grigoriev I."/>
        </authorList>
    </citation>
    <scope>NUCLEOTIDE SEQUENCE</scope>
    <source>
        <strain evidence="5">CBS 133067</strain>
    </source>
</reference>
<keyword evidence="1" id="KW-0067">ATP-binding</keyword>
<dbReference type="Gene3D" id="3.40.50.300">
    <property type="entry name" value="P-loop containing nucleotide triphosphate hydrolases"/>
    <property type="match status" value="2"/>
</dbReference>
<accession>A0A9P4IQV7</accession>